<name>A0AAV8S5I3_9ROSI</name>
<dbReference type="EMBL" id="JAIWQS010000161">
    <property type="protein sequence ID" value="KAJ8747456.1"/>
    <property type="molecule type" value="Genomic_DNA"/>
</dbReference>
<gene>
    <name evidence="2" type="ORF">K2173_008753</name>
</gene>
<dbReference type="PANTHER" id="PTHR35986">
    <property type="entry name" value="EXPRESSED PROTEIN"/>
    <property type="match status" value="1"/>
</dbReference>
<evidence type="ECO:0000313" key="3">
    <source>
        <dbReference type="Proteomes" id="UP001159364"/>
    </source>
</evidence>
<dbReference type="Proteomes" id="UP001159364">
    <property type="component" value="Unassembled WGS sequence"/>
</dbReference>
<dbReference type="AlphaFoldDB" id="A0AAV8S5I3"/>
<protein>
    <submittedName>
        <fullName evidence="2">Uncharacterized protein</fullName>
    </submittedName>
</protein>
<feature type="region of interest" description="Disordered" evidence="1">
    <location>
        <begin position="207"/>
        <end position="237"/>
    </location>
</feature>
<evidence type="ECO:0000256" key="1">
    <source>
        <dbReference type="SAM" id="MobiDB-lite"/>
    </source>
</evidence>
<evidence type="ECO:0000313" key="2">
    <source>
        <dbReference type="EMBL" id="KAJ8747456.1"/>
    </source>
</evidence>
<dbReference type="PANTHER" id="PTHR35986:SF1">
    <property type="entry name" value="OS10G0430800 PROTEIN"/>
    <property type="match status" value="1"/>
</dbReference>
<comment type="caution">
    <text evidence="2">The sequence shown here is derived from an EMBL/GenBank/DDBJ whole genome shotgun (WGS) entry which is preliminary data.</text>
</comment>
<feature type="compositionally biased region" description="Low complexity" evidence="1">
    <location>
        <begin position="209"/>
        <end position="220"/>
    </location>
</feature>
<sequence>MGEVLFVLEQNLTSQKEKLTPQEENILQTCKSKAVRDFTVGSLVGGAIAWAATSKLSKFARVNFAGGAAAFLGFWKFGRSLDSCVDHILALDGTRLQRELANIISRQYRDNPSIMQYMHRHFYSEKVFDDSNSDKPILRWRYRNFFGDNVDHGQTRNESNSASSSDSPRDSDVKRAGQIPMNPVADAMEDPLDSIFGYMAPLEEIHHYSTSSSSSRASTGNRRRSQRRRRTHHHEDS</sequence>
<keyword evidence="3" id="KW-1185">Reference proteome</keyword>
<feature type="region of interest" description="Disordered" evidence="1">
    <location>
        <begin position="151"/>
        <end position="190"/>
    </location>
</feature>
<reference evidence="2 3" key="1">
    <citation type="submission" date="2021-09" db="EMBL/GenBank/DDBJ databases">
        <title>Genomic insights and catalytic innovation underlie evolution of tropane alkaloids biosynthesis.</title>
        <authorList>
            <person name="Wang Y.-J."/>
            <person name="Tian T."/>
            <person name="Huang J.-P."/>
            <person name="Huang S.-X."/>
        </authorList>
    </citation>
    <scope>NUCLEOTIDE SEQUENCE [LARGE SCALE GENOMIC DNA]</scope>
    <source>
        <strain evidence="2">KIB-2018</strain>
        <tissue evidence="2">Leaf</tissue>
    </source>
</reference>
<feature type="compositionally biased region" description="Basic residues" evidence="1">
    <location>
        <begin position="221"/>
        <end position="237"/>
    </location>
</feature>
<organism evidence="2 3">
    <name type="scientific">Erythroxylum novogranatense</name>
    <dbReference type="NCBI Taxonomy" id="1862640"/>
    <lineage>
        <taxon>Eukaryota</taxon>
        <taxon>Viridiplantae</taxon>
        <taxon>Streptophyta</taxon>
        <taxon>Embryophyta</taxon>
        <taxon>Tracheophyta</taxon>
        <taxon>Spermatophyta</taxon>
        <taxon>Magnoliopsida</taxon>
        <taxon>eudicotyledons</taxon>
        <taxon>Gunneridae</taxon>
        <taxon>Pentapetalae</taxon>
        <taxon>rosids</taxon>
        <taxon>fabids</taxon>
        <taxon>Malpighiales</taxon>
        <taxon>Erythroxylaceae</taxon>
        <taxon>Erythroxylum</taxon>
    </lineage>
</organism>
<proteinExistence type="predicted"/>
<accession>A0AAV8S5I3</accession>